<name>A0AA35LGI5_9SAUR</name>
<evidence type="ECO:0000313" key="3">
    <source>
        <dbReference type="EMBL" id="CAI5795556.1"/>
    </source>
</evidence>
<organism evidence="3 4">
    <name type="scientific">Podarcis lilfordi</name>
    <name type="common">Lilford's wall lizard</name>
    <dbReference type="NCBI Taxonomy" id="74358"/>
    <lineage>
        <taxon>Eukaryota</taxon>
        <taxon>Metazoa</taxon>
        <taxon>Chordata</taxon>
        <taxon>Craniata</taxon>
        <taxon>Vertebrata</taxon>
        <taxon>Euteleostomi</taxon>
        <taxon>Lepidosauria</taxon>
        <taxon>Squamata</taxon>
        <taxon>Bifurcata</taxon>
        <taxon>Unidentata</taxon>
        <taxon>Episquamata</taxon>
        <taxon>Laterata</taxon>
        <taxon>Lacertibaenia</taxon>
        <taxon>Lacertidae</taxon>
        <taxon>Podarcis</taxon>
    </lineage>
</organism>
<dbReference type="AlphaFoldDB" id="A0AA35LGI5"/>
<dbReference type="InterPro" id="IPR016054">
    <property type="entry name" value="LY6_UPA_recep-like"/>
</dbReference>
<keyword evidence="4" id="KW-1185">Reference proteome</keyword>
<keyword evidence="1" id="KW-0732">Signal</keyword>
<reference evidence="3" key="1">
    <citation type="submission" date="2022-12" db="EMBL/GenBank/DDBJ databases">
        <authorList>
            <person name="Alioto T."/>
            <person name="Alioto T."/>
            <person name="Gomez Garrido J."/>
        </authorList>
    </citation>
    <scope>NUCLEOTIDE SEQUENCE</scope>
</reference>
<feature type="domain" description="UPAR/Ly6" evidence="2">
    <location>
        <begin position="20"/>
        <end position="99"/>
    </location>
</feature>
<feature type="chain" id="PRO_5041380685" description="UPAR/Ly6 domain-containing protein" evidence="1">
    <location>
        <begin position="21"/>
        <end position="99"/>
    </location>
</feature>
<proteinExistence type="predicted"/>
<protein>
    <recommendedName>
        <fullName evidence="2">UPAR/Ly6 domain-containing protein</fullName>
    </recommendedName>
</protein>
<sequence>MNRLLNIVFWVLLSIELVAGIKCSQCAYQLPGKGCEKWRRPCRLHSGESCYKQMVYFGRTPLHTIKGCSSACINVLTPMKPKTVSEVYTCCSDRNFCNH</sequence>
<feature type="signal peptide" evidence="1">
    <location>
        <begin position="1"/>
        <end position="20"/>
    </location>
</feature>
<dbReference type="Proteomes" id="UP001178461">
    <property type="component" value="Chromosome 15"/>
</dbReference>
<dbReference type="Pfam" id="PF00021">
    <property type="entry name" value="UPAR_LY6"/>
    <property type="match status" value="1"/>
</dbReference>
<evidence type="ECO:0000256" key="1">
    <source>
        <dbReference type="SAM" id="SignalP"/>
    </source>
</evidence>
<accession>A0AA35LGI5</accession>
<evidence type="ECO:0000313" key="4">
    <source>
        <dbReference type="Proteomes" id="UP001178461"/>
    </source>
</evidence>
<dbReference type="EMBL" id="OX395141">
    <property type="protein sequence ID" value="CAI5795556.1"/>
    <property type="molecule type" value="Genomic_DNA"/>
</dbReference>
<evidence type="ECO:0000259" key="2">
    <source>
        <dbReference type="Pfam" id="PF00021"/>
    </source>
</evidence>
<gene>
    <name evidence="3" type="ORF">PODLI_1B019018</name>
</gene>